<organism evidence="2 3">
    <name type="scientific">Kineosporia corallincola</name>
    <dbReference type="NCBI Taxonomy" id="2835133"/>
    <lineage>
        <taxon>Bacteria</taxon>
        <taxon>Bacillati</taxon>
        <taxon>Actinomycetota</taxon>
        <taxon>Actinomycetes</taxon>
        <taxon>Kineosporiales</taxon>
        <taxon>Kineosporiaceae</taxon>
        <taxon>Kineosporia</taxon>
    </lineage>
</organism>
<dbReference type="PANTHER" id="PTHR21310:SF40">
    <property type="entry name" value="AMINOGLYCOSIDE PHOSPHOTRANSFERASE DOMAIN-CONTAINING PROTEIN-RELATED"/>
    <property type="match status" value="1"/>
</dbReference>
<proteinExistence type="predicted"/>
<dbReference type="Proteomes" id="UP001197247">
    <property type="component" value="Unassembled WGS sequence"/>
</dbReference>
<dbReference type="InterPro" id="IPR002575">
    <property type="entry name" value="Aminoglycoside_PTrfase"/>
</dbReference>
<comment type="caution">
    <text evidence="2">The sequence shown here is derived from an EMBL/GenBank/DDBJ whole genome shotgun (WGS) entry which is preliminary data.</text>
</comment>
<dbReference type="EMBL" id="JAHBAY010000019">
    <property type="protein sequence ID" value="MBT0773719.1"/>
    <property type="molecule type" value="Genomic_DNA"/>
</dbReference>
<dbReference type="Gene3D" id="3.90.1200.10">
    <property type="match status" value="1"/>
</dbReference>
<dbReference type="Pfam" id="PF01636">
    <property type="entry name" value="APH"/>
    <property type="match status" value="1"/>
</dbReference>
<sequence>MSAPDGMNSSWLERVRAALAADGRVTDLRLAEGSDLLIHQNDKAALLAADVGGQSVVVKVLLEGSAFWQAKFAAEISTYEAFTEYPLPVSAPRLIAADVAAGVLVMTRLPGAPISHDRYPQDLGLEQVTALLEAAGALQTWAAPEGAFPLVWDYQDRFTRYRAHGLLDARDETALNILAKAAGPMQLAHGDLLPANVLADAGGLSGVLDWEFTGRFLPGLDAAVLWLLLGRIPSVQARIEQELVGSSLVAQAGFWCNVATICTRELRTHRELPAGHLRDDRLAYLSPTWEQVRARVRGLARDLGRVIS</sequence>
<accession>A0ABS5TSC5</accession>
<evidence type="ECO:0000313" key="2">
    <source>
        <dbReference type="EMBL" id="MBT0773719.1"/>
    </source>
</evidence>
<feature type="domain" description="Aminoglycoside phosphotransferase" evidence="1">
    <location>
        <begin position="67"/>
        <end position="233"/>
    </location>
</feature>
<protein>
    <submittedName>
        <fullName evidence="2">Aminoglycoside phosphotransferase family protein</fullName>
    </submittedName>
</protein>
<dbReference type="InterPro" id="IPR051678">
    <property type="entry name" value="AGP_Transferase"/>
</dbReference>
<keyword evidence="3" id="KW-1185">Reference proteome</keyword>
<gene>
    <name evidence="2" type="ORF">KIH74_32540</name>
</gene>
<name>A0ABS5TSC5_9ACTN</name>
<evidence type="ECO:0000259" key="1">
    <source>
        <dbReference type="Pfam" id="PF01636"/>
    </source>
</evidence>
<dbReference type="InterPro" id="IPR011009">
    <property type="entry name" value="Kinase-like_dom_sf"/>
</dbReference>
<reference evidence="2 3" key="1">
    <citation type="submission" date="2021-05" db="EMBL/GenBank/DDBJ databases">
        <title>Kineosporia and Streptomyces sp. nov. two new marine actinobacteria isolated from Coral.</title>
        <authorList>
            <person name="Buangrab K."/>
            <person name="Sutthacheep M."/>
            <person name="Yeemin T."/>
            <person name="Harunari E."/>
            <person name="Igarashi Y."/>
            <person name="Kanchanasin P."/>
            <person name="Tanasupawat S."/>
            <person name="Phongsopitanun W."/>
        </authorList>
    </citation>
    <scope>NUCLEOTIDE SEQUENCE [LARGE SCALE GENOMIC DNA]</scope>
    <source>
        <strain evidence="2 3">J2-2</strain>
    </source>
</reference>
<dbReference type="SUPFAM" id="SSF56112">
    <property type="entry name" value="Protein kinase-like (PK-like)"/>
    <property type="match status" value="1"/>
</dbReference>
<dbReference type="RefSeq" id="WP_214160259.1">
    <property type="nucleotide sequence ID" value="NZ_JAHBAY010000019.1"/>
</dbReference>
<dbReference type="PANTHER" id="PTHR21310">
    <property type="entry name" value="AMINOGLYCOSIDE PHOSPHOTRANSFERASE-RELATED-RELATED"/>
    <property type="match status" value="1"/>
</dbReference>
<evidence type="ECO:0000313" key="3">
    <source>
        <dbReference type="Proteomes" id="UP001197247"/>
    </source>
</evidence>